<evidence type="ECO:0000256" key="1">
    <source>
        <dbReference type="SAM" id="Phobius"/>
    </source>
</evidence>
<organismHost>
    <name type="scientific">Cydia pomonella</name>
    <name type="common">Codling moth</name>
    <dbReference type="NCBI Taxonomy" id="82600"/>
</organismHost>
<dbReference type="SUPFAM" id="SSF50353">
    <property type="entry name" value="Cytokine"/>
    <property type="match status" value="1"/>
</dbReference>
<keyword evidence="1" id="KW-0812">Transmembrane</keyword>
<protein>
    <submittedName>
        <fullName evidence="2 3">FGF-3</fullName>
    </submittedName>
</protein>
<organism evidence="2">
    <name type="scientific">Cydia pomonella granulosis virus</name>
    <name type="common">CpGV</name>
    <name type="synonym">Cydia pomonella granulovirus</name>
    <dbReference type="NCBI Taxonomy" id="28289"/>
    <lineage>
        <taxon>Viruses</taxon>
        <taxon>Viruses incertae sedis</taxon>
        <taxon>Naldaviricetes</taxon>
        <taxon>Lefavirales</taxon>
        <taxon>Baculoviridae</taxon>
        <taxon>Betabaculovirus</taxon>
        <taxon>Betabaculovirus cypomonellae</taxon>
    </lineage>
</organism>
<keyword evidence="1" id="KW-0472">Membrane</keyword>
<reference evidence="3" key="2">
    <citation type="journal article" date="2019" name="Virology">
        <title>Single nucleotide polymorphism (SNP) frequencies and distribution reveal complex genetic composition of seven novel natural isolates of Cydia pomonella granulovirus.</title>
        <authorList>
            <person name="Fan J."/>
            <person name="Wennmann J.T."/>
            <person name="Wang D."/>
            <person name="Jehle J.A."/>
        </authorList>
    </citation>
    <scope>NUCLEOTIDE SEQUENCE</scope>
    <source>
        <strain evidence="3">CpGV-WW</strain>
    </source>
</reference>
<gene>
    <name evidence="2" type="primary">orf140</name>
</gene>
<evidence type="ECO:0000313" key="3">
    <source>
        <dbReference type="EMBL" id="QGY99864.1"/>
    </source>
</evidence>
<dbReference type="EMBL" id="MN696169">
    <property type="protein sequence ID" value="QGY99864.1"/>
    <property type="molecule type" value="Genomic_DNA"/>
</dbReference>
<sequence>MMSGAMLTVLKLAVWVAVISCVVADDDFDGSGEDVWLSNDYLIAETRNDSSSNSSSIITTSTISTNTSTPTIVPSTTTTPNTTTLAPLIIDKTNFEDDYVDNVGEVYEYEVKVVQLFQYINSNNNDDKEKIYLDTSNREIGPALRRASVVNSEYPHHFLNLLQYSLYRNTIWDDEGQIVLRNQQSQLYFCLSNCGVYYMSDILTLDCVFVEEVVQNIIEDRLEKICLRKRYNGNMVTVNVERAHINFKNYATLFSQEVDYPPEKLSKLTPVLDMAKADCTPKYKTHFIDETNHDYTNKEVQTAATINMSLYTLIICLTVIIVMLAGLATVAIVVKFKRRSFRLTNKV</sequence>
<keyword evidence="1" id="KW-1133">Transmembrane helix</keyword>
<proteinExistence type="predicted"/>
<dbReference type="Gene3D" id="2.80.10.50">
    <property type="match status" value="1"/>
</dbReference>
<evidence type="ECO:0000313" key="2">
    <source>
        <dbReference type="EMBL" id="AIU36786.1"/>
    </source>
</evidence>
<feature type="transmembrane region" description="Helical" evidence="1">
    <location>
        <begin position="310"/>
        <end position="334"/>
    </location>
</feature>
<dbReference type="InterPro" id="IPR008996">
    <property type="entry name" value="IL1/FGF"/>
</dbReference>
<name>A0A097P0U8_GVCP</name>
<reference evidence="2" key="1">
    <citation type="journal article" date="2014" name="Proc. Natl. Acad. Sci. U.S.A.">
        <title>Baculovirus resistance in codling moth is virus isolate-dependent and the consequence of a mutation in viral gene pe38.</title>
        <authorList>
            <person name="Gebhardt M.M."/>
            <person name="Eberle K.E."/>
            <person name="Radtke P."/>
            <person name="Jehle J.A."/>
        </authorList>
    </citation>
    <scope>NUCLEOTIDE SEQUENCE</scope>
    <source>
        <strain evidence="2">CpGV-S</strain>
    </source>
</reference>
<dbReference type="EMBL" id="KM217573">
    <property type="protein sequence ID" value="AIU36786.1"/>
    <property type="molecule type" value="Genomic_DNA"/>
</dbReference>
<accession>A0A097P0U8</accession>